<feature type="region of interest" description="Disordered" evidence="1">
    <location>
        <begin position="394"/>
        <end position="420"/>
    </location>
</feature>
<dbReference type="AlphaFoldDB" id="A0A1G1VS45"/>
<dbReference type="Proteomes" id="UP000179233">
    <property type="component" value="Unassembled WGS sequence"/>
</dbReference>
<sequence>MVLIFGLTGPVAAEPLPRPSVDIDDLPEDGWELVAYLNGDPDSDDPNDWPTLFKFHTDEDGGHTVKAECTQPLTPIPDIGTDFHREGEYLISNKPGEQNKFRIIEEIEPPKPKLKSFSVDCDCATPGAQSDEISIRVKAKDEDGDGFKGADVRIFIGDDQVASGKTNSSGNFNHTQAARNLIGSVIRVEVENLDPKTVEITEALFEPCTGRCDSLSGAYDPASDSISLTVKGAQPGWDAVIRDVTMGGSTSVCSGKLDGNGELSCTKALSQGQWGLFKFTAQVGGSAGPTCQVEVDTPAPVKLVLHKDCTPHGKNSDDMIFWGEMLDQNDQRFTKPLTLTINLPNGEQMTRELVNGAFGEIPFEDAKDYIGKEVEFFWAGGGHASFEIKRSIFDPCQKPEPTPTPTQPPPPGFGRDPKAPPVALARYRATPTPYDQGVSSMTIVPYEMSLRSGAVVLVALLVTVVVAAIWRRF</sequence>
<comment type="caution">
    <text evidence="3">The sequence shown here is derived from an EMBL/GenBank/DDBJ whole genome shotgun (WGS) entry which is preliminary data.</text>
</comment>
<keyword evidence="2" id="KW-0812">Transmembrane</keyword>
<evidence type="ECO:0000256" key="2">
    <source>
        <dbReference type="SAM" id="Phobius"/>
    </source>
</evidence>
<gene>
    <name evidence="3" type="ORF">A2786_01815</name>
</gene>
<feature type="compositionally biased region" description="Pro residues" evidence="1">
    <location>
        <begin position="398"/>
        <end position="412"/>
    </location>
</feature>
<evidence type="ECO:0000256" key="1">
    <source>
        <dbReference type="SAM" id="MobiDB-lite"/>
    </source>
</evidence>
<evidence type="ECO:0000313" key="4">
    <source>
        <dbReference type="Proteomes" id="UP000179233"/>
    </source>
</evidence>
<dbReference type="EMBL" id="MHCJ01000003">
    <property type="protein sequence ID" value="OGY18235.1"/>
    <property type="molecule type" value="Genomic_DNA"/>
</dbReference>
<organism evidence="3 4">
    <name type="scientific">Candidatus Chisholmbacteria bacterium RIFCSPHIGHO2_01_FULL_52_32</name>
    <dbReference type="NCBI Taxonomy" id="1797591"/>
    <lineage>
        <taxon>Bacteria</taxon>
        <taxon>Candidatus Chisholmiibacteriota</taxon>
    </lineage>
</organism>
<keyword evidence="2" id="KW-0472">Membrane</keyword>
<accession>A0A1G1VS45</accession>
<keyword evidence="2" id="KW-1133">Transmembrane helix</keyword>
<proteinExistence type="predicted"/>
<protein>
    <submittedName>
        <fullName evidence="3">Uncharacterized protein</fullName>
    </submittedName>
</protein>
<evidence type="ECO:0000313" key="3">
    <source>
        <dbReference type="EMBL" id="OGY18235.1"/>
    </source>
</evidence>
<feature type="transmembrane region" description="Helical" evidence="2">
    <location>
        <begin position="450"/>
        <end position="470"/>
    </location>
</feature>
<name>A0A1G1VS45_9BACT</name>
<reference evidence="3 4" key="1">
    <citation type="journal article" date="2016" name="Nat. Commun.">
        <title>Thousands of microbial genomes shed light on interconnected biogeochemical processes in an aquifer system.</title>
        <authorList>
            <person name="Anantharaman K."/>
            <person name="Brown C.T."/>
            <person name="Hug L.A."/>
            <person name="Sharon I."/>
            <person name="Castelle C.J."/>
            <person name="Probst A.J."/>
            <person name="Thomas B.C."/>
            <person name="Singh A."/>
            <person name="Wilkins M.J."/>
            <person name="Karaoz U."/>
            <person name="Brodie E.L."/>
            <person name="Williams K.H."/>
            <person name="Hubbard S.S."/>
            <person name="Banfield J.F."/>
        </authorList>
    </citation>
    <scope>NUCLEOTIDE SEQUENCE [LARGE SCALE GENOMIC DNA]</scope>
</reference>